<dbReference type="InterPro" id="IPR034660">
    <property type="entry name" value="DinB/YfiT-like"/>
</dbReference>
<proteinExistence type="predicted"/>
<dbReference type="Proteomes" id="UP000199651">
    <property type="component" value="Unassembled WGS sequence"/>
</dbReference>
<accession>A0A1H0M0Z5</accession>
<feature type="domain" description="Mycothiol-dependent maleylpyruvate isomerase metal-binding" evidence="1">
    <location>
        <begin position="11"/>
        <end position="90"/>
    </location>
</feature>
<keyword evidence="3" id="KW-1185">Reference proteome</keyword>
<name>A0A1H0M0Z5_9PSEU</name>
<dbReference type="InterPro" id="IPR024344">
    <property type="entry name" value="MDMPI_metal-binding"/>
</dbReference>
<protein>
    <submittedName>
        <fullName evidence="2">TIGR03083 family protein</fullName>
    </submittedName>
</protein>
<dbReference type="GO" id="GO:0046872">
    <property type="term" value="F:metal ion binding"/>
    <property type="evidence" value="ECO:0007669"/>
    <property type="project" value="InterPro"/>
</dbReference>
<evidence type="ECO:0000259" key="1">
    <source>
        <dbReference type="Pfam" id="PF11716"/>
    </source>
</evidence>
<gene>
    <name evidence="2" type="ORF">SAMN05192558_104370</name>
</gene>
<sequence>MTDVYSRLLLTERDALLPILRRTPEEAFDRPTVCDLWSVRDVIAHCATALTRVATGDLHDFSPEANEADVDARRPLPLADVIAELEKAYELGAASPEIHRVALGEWVHGGDIREALGEPDAYSSAGVDDALAILVQRSVTREVPPTDVHLTDGRSLRLGDPDASAEGVLKTDVAGLFRIVANRRPELAEADLTGLVPSELRMFF</sequence>
<reference evidence="3" key="1">
    <citation type="submission" date="2016-10" db="EMBL/GenBank/DDBJ databases">
        <authorList>
            <person name="Varghese N."/>
            <person name="Submissions S."/>
        </authorList>
    </citation>
    <scope>NUCLEOTIDE SEQUENCE [LARGE SCALE GENOMIC DNA]</scope>
    <source>
        <strain evidence="3">IBRC-M 10655</strain>
    </source>
</reference>
<dbReference type="AlphaFoldDB" id="A0A1H0M0Z5"/>
<dbReference type="OrthoDB" id="154293at2"/>
<organism evidence="2 3">
    <name type="scientific">Actinokineospora alba</name>
    <dbReference type="NCBI Taxonomy" id="504798"/>
    <lineage>
        <taxon>Bacteria</taxon>
        <taxon>Bacillati</taxon>
        <taxon>Actinomycetota</taxon>
        <taxon>Actinomycetes</taxon>
        <taxon>Pseudonocardiales</taxon>
        <taxon>Pseudonocardiaceae</taxon>
        <taxon>Actinokineospora</taxon>
    </lineage>
</organism>
<evidence type="ECO:0000313" key="3">
    <source>
        <dbReference type="Proteomes" id="UP000199651"/>
    </source>
</evidence>
<dbReference type="Pfam" id="PF11716">
    <property type="entry name" value="MDMPI_N"/>
    <property type="match status" value="1"/>
</dbReference>
<dbReference type="EMBL" id="FNJB01000004">
    <property type="protein sequence ID" value="SDO74014.1"/>
    <property type="molecule type" value="Genomic_DNA"/>
</dbReference>
<dbReference type="NCBIfam" id="TIGR03083">
    <property type="entry name" value="maleylpyruvate isomerase family mycothiol-dependent enzyme"/>
    <property type="match status" value="1"/>
</dbReference>
<dbReference type="SUPFAM" id="SSF109854">
    <property type="entry name" value="DinB/YfiT-like putative metalloenzymes"/>
    <property type="match status" value="1"/>
</dbReference>
<evidence type="ECO:0000313" key="2">
    <source>
        <dbReference type="EMBL" id="SDO74014.1"/>
    </source>
</evidence>
<dbReference type="STRING" id="504798.SAMN05421871_10590"/>
<dbReference type="InterPro" id="IPR017517">
    <property type="entry name" value="Maleyloyr_isom"/>
</dbReference>
<dbReference type="RefSeq" id="WP_091373908.1">
    <property type="nucleotide sequence ID" value="NZ_FNDV01000005.1"/>
</dbReference>
<dbReference type="Gene3D" id="1.20.120.450">
    <property type="entry name" value="dinb family like domain"/>
    <property type="match status" value="1"/>
</dbReference>